<dbReference type="PANTHER" id="PTHR43591">
    <property type="entry name" value="METHYLTRANSFERASE"/>
    <property type="match status" value="1"/>
</dbReference>
<dbReference type="InterPro" id="IPR041698">
    <property type="entry name" value="Methyltransf_25"/>
</dbReference>
<reference evidence="2" key="2">
    <citation type="submission" date="2023-02" db="EMBL/GenBank/DDBJ databases">
        <authorList>
            <consortium name="DOE Joint Genome Institute"/>
            <person name="Mondo S.J."/>
            <person name="Chang Y."/>
            <person name="Wang Y."/>
            <person name="Ahrendt S."/>
            <person name="Andreopoulos W."/>
            <person name="Barry K."/>
            <person name="Beard J."/>
            <person name="Benny G.L."/>
            <person name="Blankenship S."/>
            <person name="Bonito G."/>
            <person name="Cuomo C."/>
            <person name="Desiro A."/>
            <person name="Gervers K.A."/>
            <person name="Hundley H."/>
            <person name="Kuo A."/>
            <person name="LaButti K."/>
            <person name="Lang B.F."/>
            <person name="Lipzen A."/>
            <person name="O'Donnell K."/>
            <person name="Pangilinan J."/>
            <person name="Reynolds N."/>
            <person name="Sandor L."/>
            <person name="Smith M.W."/>
            <person name="Tsang A."/>
            <person name="Grigoriev I.V."/>
            <person name="Stajich J.E."/>
            <person name="Spatafora J.W."/>
        </authorList>
    </citation>
    <scope>NUCLEOTIDE SEQUENCE</scope>
    <source>
        <strain evidence="2">RSA 2281</strain>
    </source>
</reference>
<dbReference type="GO" id="GO:0008168">
    <property type="term" value="F:methyltransferase activity"/>
    <property type="evidence" value="ECO:0007669"/>
    <property type="project" value="UniProtKB-KW"/>
</dbReference>
<dbReference type="GO" id="GO:0032259">
    <property type="term" value="P:methylation"/>
    <property type="evidence" value="ECO:0007669"/>
    <property type="project" value="UniProtKB-KW"/>
</dbReference>
<gene>
    <name evidence="2" type="ORF">BDA99DRAFT_608058</name>
</gene>
<keyword evidence="3" id="KW-1185">Reference proteome</keyword>
<keyword evidence="2" id="KW-0808">Transferase</keyword>
<dbReference type="Proteomes" id="UP001209540">
    <property type="component" value="Unassembled WGS sequence"/>
</dbReference>
<organism evidence="2 3">
    <name type="scientific">Phascolomyces articulosus</name>
    <dbReference type="NCBI Taxonomy" id="60185"/>
    <lineage>
        <taxon>Eukaryota</taxon>
        <taxon>Fungi</taxon>
        <taxon>Fungi incertae sedis</taxon>
        <taxon>Mucoromycota</taxon>
        <taxon>Mucoromycotina</taxon>
        <taxon>Mucoromycetes</taxon>
        <taxon>Mucorales</taxon>
        <taxon>Lichtheimiaceae</taxon>
        <taxon>Phascolomyces</taxon>
    </lineage>
</organism>
<proteinExistence type="predicted"/>
<dbReference type="Pfam" id="PF13649">
    <property type="entry name" value="Methyltransf_25"/>
    <property type="match status" value="1"/>
</dbReference>
<keyword evidence="2" id="KW-0489">Methyltransferase</keyword>
<dbReference type="PANTHER" id="PTHR43591:SF24">
    <property type="entry name" value="2-METHOXY-6-POLYPRENYL-1,4-BENZOQUINOL METHYLASE, MITOCHONDRIAL"/>
    <property type="match status" value="1"/>
</dbReference>
<evidence type="ECO:0000313" key="3">
    <source>
        <dbReference type="Proteomes" id="UP001209540"/>
    </source>
</evidence>
<evidence type="ECO:0000313" key="2">
    <source>
        <dbReference type="EMBL" id="KAI9251344.1"/>
    </source>
</evidence>
<dbReference type="InterPro" id="IPR029063">
    <property type="entry name" value="SAM-dependent_MTases_sf"/>
</dbReference>
<dbReference type="AlphaFoldDB" id="A0AAD5P9S5"/>
<dbReference type="Gene3D" id="3.40.50.150">
    <property type="entry name" value="Vaccinia Virus protein VP39"/>
    <property type="match status" value="1"/>
</dbReference>
<feature type="domain" description="Methyltransferase" evidence="1">
    <location>
        <begin position="77"/>
        <end position="168"/>
    </location>
</feature>
<sequence length="295" mass="32867">MEATTTSQPKTISPPISPTFRISGGRRFSNDTSVAYILPSDQDEVKRLKLNHDLWKELMNGLFKSDMHEQLTKGIRVLDVGCGPGWWTLDMAALYPNSQFIGIDMADVFVAQDLPSNVTFEQMNAGTGLEFDDASFDFVFQRFLVMGLSVEQYSSSVTEMKRILKPGGAIEILELINDYSNASPAFARIGSWIHQAMSARGLDSFIADKVSSVLETAGFKNITDVNYDVPIGPWGDESGEMFLSIQKLALPAVKVMVTELTDTTVEEYDKTEEQAYKEALSHQVSTRFRLIYATK</sequence>
<reference evidence="2" key="1">
    <citation type="journal article" date="2022" name="IScience">
        <title>Evolution of zygomycete secretomes and the origins of terrestrial fungal ecologies.</title>
        <authorList>
            <person name="Chang Y."/>
            <person name="Wang Y."/>
            <person name="Mondo S."/>
            <person name="Ahrendt S."/>
            <person name="Andreopoulos W."/>
            <person name="Barry K."/>
            <person name="Beard J."/>
            <person name="Benny G.L."/>
            <person name="Blankenship S."/>
            <person name="Bonito G."/>
            <person name="Cuomo C."/>
            <person name="Desiro A."/>
            <person name="Gervers K.A."/>
            <person name="Hundley H."/>
            <person name="Kuo A."/>
            <person name="LaButti K."/>
            <person name="Lang B.F."/>
            <person name="Lipzen A."/>
            <person name="O'Donnell K."/>
            <person name="Pangilinan J."/>
            <person name="Reynolds N."/>
            <person name="Sandor L."/>
            <person name="Smith M.E."/>
            <person name="Tsang A."/>
            <person name="Grigoriev I.V."/>
            <person name="Stajich J.E."/>
            <person name="Spatafora J.W."/>
        </authorList>
    </citation>
    <scope>NUCLEOTIDE SEQUENCE</scope>
    <source>
        <strain evidence="2">RSA 2281</strain>
    </source>
</reference>
<evidence type="ECO:0000259" key="1">
    <source>
        <dbReference type="Pfam" id="PF13649"/>
    </source>
</evidence>
<name>A0AAD5P9S5_9FUNG</name>
<dbReference type="SUPFAM" id="SSF53335">
    <property type="entry name" value="S-adenosyl-L-methionine-dependent methyltransferases"/>
    <property type="match status" value="1"/>
</dbReference>
<dbReference type="CDD" id="cd02440">
    <property type="entry name" value="AdoMet_MTases"/>
    <property type="match status" value="1"/>
</dbReference>
<accession>A0AAD5P9S5</accession>
<comment type="caution">
    <text evidence="2">The sequence shown here is derived from an EMBL/GenBank/DDBJ whole genome shotgun (WGS) entry which is preliminary data.</text>
</comment>
<protein>
    <submittedName>
        <fullName evidence="2">S-adenosyl-L-methionine-dependent methyltransferase</fullName>
    </submittedName>
</protein>
<dbReference type="EMBL" id="JAIXMP010000030">
    <property type="protein sequence ID" value="KAI9251344.1"/>
    <property type="molecule type" value="Genomic_DNA"/>
</dbReference>